<dbReference type="InterPro" id="IPR023561">
    <property type="entry name" value="Carbonic_anhydrase_a-class"/>
</dbReference>
<evidence type="ECO:0000256" key="3">
    <source>
        <dbReference type="ARBA" id="ARBA00022723"/>
    </source>
</evidence>
<comment type="similarity">
    <text evidence="1">Belongs to the alpha-carbonic anhydrase family.</text>
</comment>
<keyword evidence="7" id="KW-0732">Signal</keyword>
<keyword evidence="5" id="KW-0456">Lyase</keyword>
<dbReference type="Gene3D" id="3.10.200.10">
    <property type="entry name" value="Alpha carbonic anhydrase"/>
    <property type="match status" value="1"/>
</dbReference>
<dbReference type="EC" id="4.2.1.1" evidence="2"/>
<evidence type="ECO:0000256" key="4">
    <source>
        <dbReference type="ARBA" id="ARBA00022833"/>
    </source>
</evidence>
<feature type="signal peptide" evidence="7">
    <location>
        <begin position="1"/>
        <end position="23"/>
    </location>
</feature>
<evidence type="ECO:0000256" key="5">
    <source>
        <dbReference type="ARBA" id="ARBA00023239"/>
    </source>
</evidence>
<dbReference type="PANTHER" id="PTHR18952:SF265">
    <property type="entry name" value="CARBONIC ANHYDRASE"/>
    <property type="match status" value="1"/>
</dbReference>
<reference evidence="9 10" key="1">
    <citation type="submission" date="2018-06" db="EMBL/GenBank/DDBJ databases">
        <authorList>
            <person name="Zhirakovskaya E."/>
        </authorList>
    </citation>
    <scope>NUCLEOTIDE SEQUENCE [LARGE SCALE GENOMIC DNA]</scope>
    <source>
        <strain evidence="9 10">LY3</strain>
    </source>
</reference>
<comment type="caution">
    <text evidence="9">The sequence shown here is derived from an EMBL/GenBank/DDBJ whole genome shotgun (WGS) entry which is preliminary data.</text>
</comment>
<evidence type="ECO:0000256" key="2">
    <source>
        <dbReference type="ARBA" id="ARBA00012925"/>
    </source>
</evidence>
<keyword evidence="4" id="KW-0862">Zinc</keyword>
<dbReference type="Proteomes" id="UP000249493">
    <property type="component" value="Unassembled WGS sequence"/>
</dbReference>
<protein>
    <recommendedName>
        <fullName evidence="2">carbonic anhydrase</fullName>
        <ecNumber evidence="2">4.2.1.1</ecNumber>
    </recommendedName>
</protein>
<evidence type="ECO:0000256" key="7">
    <source>
        <dbReference type="SAM" id="SignalP"/>
    </source>
</evidence>
<gene>
    <name evidence="9" type="ORF">DOZ80_11770</name>
</gene>
<dbReference type="GO" id="GO:0004089">
    <property type="term" value="F:carbonate dehydratase activity"/>
    <property type="evidence" value="ECO:0007669"/>
    <property type="project" value="UniProtKB-EC"/>
</dbReference>
<keyword evidence="3" id="KW-0479">Metal-binding</keyword>
<dbReference type="SUPFAM" id="SSF51069">
    <property type="entry name" value="Carbonic anhydrase"/>
    <property type="match status" value="1"/>
</dbReference>
<dbReference type="InterPro" id="IPR036398">
    <property type="entry name" value="CA_dom_sf"/>
</dbReference>
<dbReference type="PROSITE" id="PS51144">
    <property type="entry name" value="ALPHA_CA_2"/>
    <property type="match status" value="1"/>
</dbReference>
<evidence type="ECO:0000256" key="6">
    <source>
        <dbReference type="ARBA" id="ARBA00048348"/>
    </source>
</evidence>
<dbReference type="SMART" id="SM01057">
    <property type="entry name" value="Carb_anhydrase"/>
    <property type="match status" value="1"/>
</dbReference>
<dbReference type="PANTHER" id="PTHR18952">
    <property type="entry name" value="CARBONIC ANHYDRASE"/>
    <property type="match status" value="1"/>
</dbReference>
<dbReference type="CDD" id="cd03124">
    <property type="entry name" value="alpha_CA_prokaryotic_like"/>
    <property type="match status" value="1"/>
</dbReference>
<sequence length="250" mass="26631">MKKQLLGTAMTLTVAGLCSTAWAAAGDTAPWSYSAPTGPHNWGELKSEYSLCSSGQTQSPIDIRDAVKTDAKVLNVAYQPSNATVSNNGHTIQVTPVDAGGITLESGHYSFVQMHFHTPSEEMIQGRTYPLDAHLVHRNAAGELAVVAVLFEEGAHNPNLEPILAAMPKSTGGTANLEAMNVAQLLPANHNAYSYMGSLTTPPCTEGVRWNVLTTPLEISRAQLEAFQALYPMNARPVQPLNGRSVHVGG</sequence>
<name>A0A327N4V2_PSEFL</name>
<comment type="catalytic activity">
    <reaction evidence="6">
        <text>hydrogencarbonate + H(+) = CO2 + H2O</text>
        <dbReference type="Rhea" id="RHEA:10748"/>
        <dbReference type="ChEBI" id="CHEBI:15377"/>
        <dbReference type="ChEBI" id="CHEBI:15378"/>
        <dbReference type="ChEBI" id="CHEBI:16526"/>
        <dbReference type="ChEBI" id="CHEBI:17544"/>
        <dbReference type="EC" id="4.2.1.1"/>
    </reaction>
</comment>
<accession>A0A327N4V2</accession>
<feature type="chain" id="PRO_5016257854" description="carbonic anhydrase" evidence="7">
    <location>
        <begin position="24"/>
        <end position="250"/>
    </location>
</feature>
<dbReference type="Pfam" id="PF00194">
    <property type="entry name" value="Carb_anhydrase"/>
    <property type="match status" value="1"/>
</dbReference>
<dbReference type="AlphaFoldDB" id="A0A327N4V2"/>
<dbReference type="GO" id="GO:0008270">
    <property type="term" value="F:zinc ion binding"/>
    <property type="evidence" value="ECO:0007669"/>
    <property type="project" value="InterPro"/>
</dbReference>
<evidence type="ECO:0000256" key="1">
    <source>
        <dbReference type="ARBA" id="ARBA00010718"/>
    </source>
</evidence>
<evidence type="ECO:0000313" key="9">
    <source>
        <dbReference type="EMBL" id="RAI70257.1"/>
    </source>
</evidence>
<dbReference type="InterPro" id="IPR001148">
    <property type="entry name" value="CA_dom"/>
</dbReference>
<evidence type="ECO:0000259" key="8">
    <source>
        <dbReference type="PROSITE" id="PS51144"/>
    </source>
</evidence>
<proteinExistence type="inferred from homology"/>
<dbReference type="InterPro" id="IPR041891">
    <property type="entry name" value="Alpha_CA_prokaryot-like"/>
</dbReference>
<organism evidence="9 10">
    <name type="scientific">Pseudomonas fluorescens</name>
    <dbReference type="NCBI Taxonomy" id="294"/>
    <lineage>
        <taxon>Bacteria</taxon>
        <taxon>Pseudomonadati</taxon>
        <taxon>Pseudomonadota</taxon>
        <taxon>Gammaproteobacteria</taxon>
        <taxon>Pseudomonadales</taxon>
        <taxon>Pseudomonadaceae</taxon>
        <taxon>Pseudomonas</taxon>
    </lineage>
</organism>
<evidence type="ECO:0000313" key="10">
    <source>
        <dbReference type="Proteomes" id="UP000249493"/>
    </source>
</evidence>
<dbReference type="RefSeq" id="WP_111282852.1">
    <property type="nucleotide sequence ID" value="NZ_QLIN01000004.1"/>
</dbReference>
<feature type="domain" description="Alpha-carbonic anhydrase" evidence="8">
    <location>
        <begin position="29"/>
        <end position="250"/>
    </location>
</feature>
<dbReference type="EMBL" id="QLIN01000004">
    <property type="protein sequence ID" value="RAI70257.1"/>
    <property type="molecule type" value="Genomic_DNA"/>
</dbReference>